<evidence type="ECO:0000313" key="4">
    <source>
        <dbReference type="WBParaSite" id="EVEC_0001093601-mRNA-1"/>
    </source>
</evidence>
<dbReference type="Pfam" id="PF00651">
    <property type="entry name" value="BTB"/>
    <property type="match status" value="1"/>
</dbReference>
<reference evidence="2 3" key="2">
    <citation type="submission" date="2018-10" db="EMBL/GenBank/DDBJ databases">
        <authorList>
            <consortium name="Pathogen Informatics"/>
        </authorList>
    </citation>
    <scope>NUCLEOTIDE SEQUENCE [LARGE SCALE GENOMIC DNA]</scope>
</reference>
<evidence type="ECO:0000313" key="3">
    <source>
        <dbReference type="Proteomes" id="UP000274131"/>
    </source>
</evidence>
<dbReference type="PANTHER" id="PTHR22743:SF165">
    <property type="entry name" value="BTB AND MATH DOMAIN CONTAINING-RELATED"/>
    <property type="match status" value="1"/>
</dbReference>
<accession>A0A0N4VJB5</accession>
<evidence type="ECO:0000313" key="2">
    <source>
        <dbReference type="EMBL" id="VDD95510.1"/>
    </source>
</evidence>
<dbReference type="InterPro" id="IPR011333">
    <property type="entry name" value="SKP1/BTB/POZ_sf"/>
</dbReference>
<dbReference type="PANTHER" id="PTHR22743">
    <property type="entry name" value="MEPRIN/TRAF-LIKE MATH FAMILY-C.ELEGANS"/>
    <property type="match status" value="1"/>
</dbReference>
<dbReference type="InterPro" id="IPR000210">
    <property type="entry name" value="BTB/POZ_dom"/>
</dbReference>
<protein>
    <submittedName>
        <fullName evidence="4">BTB domain-containing protein</fullName>
    </submittedName>
</protein>
<dbReference type="SUPFAM" id="SSF54695">
    <property type="entry name" value="POZ domain"/>
    <property type="match status" value="1"/>
</dbReference>
<dbReference type="AlphaFoldDB" id="A0A0N4VJB5"/>
<organism evidence="4">
    <name type="scientific">Enterobius vermicularis</name>
    <name type="common">Human pinworm</name>
    <dbReference type="NCBI Taxonomy" id="51028"/>
    <lineage>
        <taxon>Eukaryota</taxon>
        <taxon>Metazoa</taxon>
        <taxon>Ecdysozoa</taxon>
        <taxon>Nematoda</taxon>
        <taxon>Chromadorea</taxon>
        <taxon>Rhabditida</taxon>
        <taxon>Spirurina</taxon>
        <taxon>Oxyuridomorpha</taxon>
        <taxon>Oxyuroidea</taxon>
        <taxon>Oxyuridae</taxon>
        <taxon>Enterobius</taxon>
    </lineage>
</organism>
<sequence>MAALSVTTYDKCETWKRYSRTRTHALHVGNRTLFVNAYYLAELSQFYEKLFFDDFKEAKEQTVELPDEDVDDVMEFLTVVTDTKRKKRKAVDEYNCSLMIRYADLWAVQSLRERCEEFLVEEYPLIKADFHCALTIASMVIQHNFSAKAVENAVSRLAYFGTETLIQANVFDMISNTRVIAALFASAREVPFSVESNHSWLETDRRQRECAYLKCSSQNATSPCVHCGFAFCSEHKNTLPCPHSPKSLFATHITIGTNSSKSSRKVEEYDSTTKLKVITYREGFANLDLRLLLPPS</sequence>
<dbReference type="Gene3D" id="3.30.710.10">
    <property type="entry name" value="Potassium Channel Kv1.1, Chain A"/>
    <property type="match status" value="1"/>
</dbReference>
<dbReference type="Proteomes" id="UP000274131">
    <property type="component" value="Unassembled WGS sequence"/>
</dbReference>
<name>A0A0N4VJB5_ENTVE</name>
<feature type="domain" description="BTB" evidence="1">
    <location>
        <begin position="25"/>
        <end position="121"/>
    </location>
</feature>
<dbReference type="WBParaSite" id="EVEC_0001093601-mRNA-1">
    <property type="protein sequence ID" value="EVEC_0001093601-mRNA-1"/>
    <property type="gene ID" value="EVEC_0001093601"/>
</dbReference>
<reference evidence="4" key="1">
    <citation type="submission" date="2017-02" db="UniProtKB">
        <authorList>
            <consortium name="WormBaseParasite"/>
        </authorList>
    </citation>
    <scope>IDENTIFICATION</scope>
</reference>
<gene>
    <name evidence="2" type="ORF">EVEC_LOCUS10261</name>
</gene>
<dbReference type="InterPro" id="IPR052664">
    <property type="entry name" value="BTB-MATH_domain_protein"/>
</dbReference>
<dbReference type="OrthoDB" id="5849226at2759"/>
<proteinExistence type="predicted"/>
<keyword evidence="3" id="KW-1185">Reference proteome</keyword>
<dbReference type="EMBL" id="UXUI01010679">
    <property type="protein sequence ID" value="VDD95510.1"/>
    <property type="molecule type" value="Genomic_DNA"/>
</dbReference>
<evidence type="ECO:0000259" key="1">
    <source>
        <dbReference type="Pfam" id="PF00651"/>
    </source>
</evidence>